<name>D8JRB3_HYPDA</name>
<protein>
    <submittedName>
        <fullName evidence="2">HPr kinase</fullName>
    </submittedName>
</protein>
<reference evidence="3" key="1">
    <citation type="journal article" date="2011" name="J. Bacteriol.">
        <title>Genome sequences of eight morphologically diverse alphaproteobacteria.</title>
        <authorList>
            <consortium name="US DOE Joint Genome Institute"/>
            <person name="Brown P.J."/>
            <person name="Kysela D.T."/>
            <person name="Buechlein A."/>
            <person name="Hemmerich C."/>
            <person name="Brun Y.V."/>
        </authorList>
    </citation>
    <scope>NUCLEOTIDE SEQUENCE [LARGE SCALE GENOMIC DNA]</scope>
    <source>
        <strain evidence="3">ATCC 51888 / DSM 1869 / NCIB 11706 / TK 0415</strain>
    </source>
</reference>
<dbReference type="EMBL" id="CP002083">
    <property type="protein sequence ID" value="ADJ24098.1"/>
    <property type="molecule type" value="Genomic_DNA"/>
</dbReference>
<keyword evidence="3" id="KW-1185">Reference proteome</keyword>
<dbReference type="Proteomes" id="UP000002033">
    <property type="component" value="Chromosome"/>
</dbReference>
<dbReference type="AlphaFoldDB" id="D8JRB3"/>
<accession>D8JRB3</accession>
<dbReference type="Pfam" id="PF07475">
    <property type="entry name" value="Hpr_kinase_C"/>
    <property type="match status" value="1"/>
</dbReference>
<dbReference type="STRING" id="582899.Hden_2301"/>
<evidence type="ECO:0000259" key="1">
    <source>
        <dbReference type="Pfam" id="PF07475"/>
    </source>
</evidence>
<dbReference type="Gene3D" id="3.40.50.300">
    <property type="entry name" value="P-loop containing nucleotide triphosphate hydrolases"/>
    <property type="match status" value="1"/>
</dbReference>
<sequence>MRGEADRVHATAIAIGDRGVLIRGLSGSGKSDLALRCLACGPSALLRDPVKLVADDQVILKSDWSHGAPRLCATAPQTLRGKIEVRGVGILEVAVRDAVDIVLIADIAREGSIERYPDPWPTVVLCGVRVPAIRLLPFESSAPLKIFAALDMARLPRIEVKE</sequence>
<gene>
    <name evidence="2" type="ordered locus">Hden_2301</name>
</gene>
<dbReference type="SUPFAM" id="SSF53795">
    <property type="entry name" value="PEP carboxykinase-like"/>
    <property type="match status" value="1"/>
</dbReference>
<dbReference type="eggNOG" id="COG1493">
    <property type="taxonomic scope" value="Bacteria"/>
</dbReference>
<keyword evidence="2" id="KW-0808">Transferase</keyword>
<proteinExistence type="predicted"/>
<organism evidence="2 3">
    <name type="scientific">Hyphomicrobium denitrificans (strain ATCC 51888 / DSM 1869 / NCIMB 11706 / TK 0415)</name>
    <dbReference type="NCBI Taxonomy" id="582899"/>
    <lineage>
        <taxon>Bacteria</taxon>
        <taxon>Pseudomonadati</taxon>
        <taxon>Pseudomonadota</taxon>
        <taxon>Alphaproteobacteria</taxon>
        <taxon>Hyphomicrobiales</taxon>
        <taxon>Hyphomicrobiaceae</taxon>
        <taxon>Hyphomicrobium</taxon>
    </lineage>
</organism>
<dbReference type="InterPro" id="IPR011104">
    <property type="entry name" value="Hpr_kin/Pase_C"/>
</dbReference>
<evidence type="ECO:0000313" key="2">
    <source>
        <dbReference type="EMBL" id="ADJ24098.1"/>
    </source>
</evidence>
<evidence type="ECO:0000313" key="3">
    <source>
        <dbReference type="Proteomes" id="UP000002033"/>
    </source>
</evidence>
<dbReference type="GO" id="GO:0000155">
    <property type="term" value="F:phosphorelay sensor kinase activity"/>
    <property type="evidence" value="ECO:0007669"/>
    <property type="project" value="InterPro"/>
</dbReference>
<dbReference type="GO" id="GO:0005524">
    <property type="term" value="F:ATP binding"/>
    <property type="evidence" value="ECO:0007669"/>
    <property type="project" value="InterPro"/>
</dbReference>
<dbReference type="KEGG" id="hdn:Hden_2301"/>
<dbReference type="GO" id="GO:0006109">
    <property type="term" value="P:regulation of carbohydrate metabolic process"/>
    <property type="evidence" value="ECO:0007669"/>
    <property type="project" value="InterPro"/>
</dbReference>
<dbReference type="HOGENOM" id="CLU_052030_2_2_5"/>
<keyword evidence="2" id="KW-0418">Kinase</keyword>
<dbReference type="InterPro" id="IPR027417">
    <property type="entry name" value="P-loop_NTPase"/>
</dbReference>
<feature type="domain" description="HPr kinase/phosphorylase C-terminal" evidence="1">
    <location>
        <begin position="6"/>
        <end position="94"/>
    </location>
</feature>
<dbReference type="RefSeq" id="WP_013216257.1">
    <property type="nucleotide sequence ID" value="NC_014313.1"/>
</dbReference>